<evidence type="ECO:0000259" key="3">
    <source>
        <dbReference type="Pfam" id="PF17746"/>
    </source>
</evidence>
<dbReference type="RefSeq" id="WP_008410694.1">
    <property type="nucleotide sequence ID" value="NZ_CAOS01000004.1"/>
</dbReference>
<dbReference type="EMBL" id="CAOS01000004">
    <property type="protein sequence ID" value="CCO07694.1"/>
    <property type="molecule type" value="Genomic_DNA"/>
</dbReference>
<keyword evidence="5" id="KW-1185">Reference proteome</keyword>
<dbReference type="InterPro" id="IPR005224">
    <property type="entry name" value="SfsA"/>
</dbReference>
<evidence type="ECO:0000313" key="5">
    <source>
        <dbReference type="Proteomes" id="UP000009315"/>
    </source>
</evidence>
<dbReference type="GO" id="GO:0003677">
    <property type="term" value="F:DNA binding"/>
    <property type="evidence" value="ECO:0007669"/>
    <property type="project" value="InterPro"/>
</dbReference>
<dbReference type="Pfam" id="PF17746">
    <property type="entry name" value="SfsA_N"/>
    <property type="match status" value="1"/>
</dbReference>
<dbReference type="Gene3D" id="2.40.50.580">
    <property type="match status" value="1"/>
</dbReference>
<proteinExistence type="inferred from homology"/>
<accession>K8DY66</accession>
<protein>
    <recommendedName>
        <fullName evidence="1">Sugar fermentation stimulation protein homolog</fullName>
    </recommendedName>
</protein>
<dbReference type="AlphaFoldDB" id="K8DY66"/>
<dbReference type="InterPro" id="IPR041465">
    <property type="entry name" value="SfsA_N"/>
</dbReference>
<comment type="similarity">
    <text evidence="1">Belongs to the SfsA family.</text>
</comment>
<dbReference type="Proteomes" id="UP000009315">
    <property type="component" value="Unassembled WGS sequence"/>
</dbReference>
<dbReference type="PANTHER" id="PTHR30545:SF2">
    <property type="entry name" value="SUGAR FERMENTATION STIMULATION PROTEIN A"/>
    <property type="match status" value="1"/>
</dbReference>
<dbReference type="eggNOG" id="COG1489">
    <property type="taxonomic scope" value="Bacteria"/>
</dbReference>
<dbReference type="InterPro" id="IPR040452">
    <property type="entry name" value="SfsA_C"/>
</dbReference>
<dbReference type="STRING" id="1121428.DESHY_120058"/>
<evidence type="ECO:0000313" key="4">
    <source>
        <dbReference type="EMBL" id="CCO07694.1"/>
    </source>
</evidence>
<reference evidence="4 5" key="1">
    <citation type="journal article" date="2013" name="Genome Announc.">
        <title>Genome Sequence of the Sulfate-Reducing Bacterium Desulfotomaculum hydrothermale Lam5(T).</title>
        <authorList>
            <person name="Amin O."/>
            <person name="Fardeau M.L."/>
            <person name="Valette O."/>
            <person name="Hirschler-Rea A."/>
            <person name="Barbe V."/>
            <person name="Medigue C."/>
            <person name="Vacherie B."/>
            <person name="Ollivier B."/>
            <person name="Bertin P.N."/>
            <person name="Dolla A."/>
        </authorList>
    </citation>
    <scope>NUCLEOTIDE SEQUENCE [LARGE SCALE GENOMIC DNA]</scope>
    <source>
        <strain evidence="5">Lam5 / DSM 18033</strain>
    </source>
</reference>
<organism evidence="4 5">
    <name type="scientific">Desulforamulus hydrothermalis Lam5 = DSM 18033</name>
    <dbReference type="NCBI Taxonomy" id="1121428"/>
    <lineage>
        <taxon>Bacteria</taxon>
        <taxon>Bacillati</taxon>
        <taxon>Bacillota</taxon>
        <taxon>Clostridia</taxon>
        <taxon>Eubacteriales</taxon>
        <taxon>Peptococcaceae</taxon>
        <taxon>Desulforamulus</taxon>
    </lineage>
</organism>
<evidence type="ECO:0000256" key="1">
    <source>
        <dbReference type="HAMAP-Rule" id="MF_00095"/>
    </source>
</evidence>
<dbReference type="CDD" id="cd22359">
    <property type="entry name" value="SfsA-like_bacterial"/>
    <property type="match status" value="1"/>
</dbReference>
<dbReference type="PANTHER" id="PTHR30545">
    <property type="entry name" value="SUGAR FERMENTATION STIMULATION PROTEIN A"/>
    <property type="match status" value="1"/>
</dbReference>
<feature type="domain" description="SfsA N-terminal OB" evidence="3">
    <location>
        <begin position="24"/>
        <end position="88"/>
    </location>
</feature>
<evidence type="ECO:0000259" key="2">
    <source>
        <dbReference type="Pfam" id="PF03749"/>
    </source>
</evidence>
<sequence length="239" mass="25626">MNGHNKAAEKAAILLPELTEAVFLNRKNRFVGRVEVAGRPYDAHVPSSGRMKELLFPGNRVYVAAMPPGKKTGYRIHLAAFGGVLVSVDSLLPNRLINLALAGGILDQFAGYQEIKKEVGYGASRFDFYLSGAAGRCLMEVKSVTLVEEGVAKFPDAPSERGTKHLLELARAAAAGIRAAVIFVVQREDAAGFSPNQAADPPFARALRQAAAAGVEISALSCQVTRSTVRLQHYLPVQL</sequence>
<dbReference type="HAMAP" id="MF_00095">
    <property type="entry name" value="SfsA"/>
    <property type="match status" value="1"/>
</dbReference>
<comment type="caution">
    <text evidence="4">The sequence shown here is derived from an EMBL/GenBank/DDBJ whole genome shotgun (WGS) entry which is preliminary data.</text>
</comment>
<dbReference type="NCBIfam" id="TIGR00230">
    <property type="entry name" value="sfsA"/>
    <property type="match status" value="1"/>
</dbReference>
<dbReference type="Pfam" id="PF03749">
    <property type="entry name" value="SfsA"/>
    <property type="match status" value="1"/>
</dbReference>
<name>K8DY66_9FIRM</name>
<gene>
    <name evidence="1 4" type="primary">sfsA</name>
    <name evidence="4" type="ORF">DESHY_120058</name>
</gene>
<feature type="domain" description="Sugar fermentation stimulation protein C-terminal" evidence="2">
    <location>
        <begin position="92"/>
        <end position="226"/>
    </location>
</feature>
<dbReference type="Gene3D" id="3.40.1350.60">
    <property type="match status" value="1"/>
</dbReference>